<dbReference type="InterPro" id="IPR013898">
    <property type="entry name" value="Atg43"/>
</dbReference>
<sequence>MASFTVPDLRFEQSFMKQLNTYAGAPTKKKQHHHHHDHKLDDIAKLTDEELKQMSQQIDEEEQQELEQQPLPVITPSIVIYAIIKDQILMPLLQGFAWTGFLMLLKPFLRLVIRNGQHTGHWLANLIGINRLQRSSIGYSYYDNNSRMANPPWN</sequence>
<protein>
    <submittedName>
        <fullName evidence="1">Uncharacterized protein</fullName>
    </submittedName>
</protein>
<evidence type="ECO:0000313" key="2">
    <source>
        <dbReference type="Proteomes" id="UP000694255"/>
    </source>
</evidence>
<reference evidence="1 2" key="1">
    <citation type="journal article" date="2021" name="DNA Res.">
        <title>Genome analysis of Candida subhashii reveals its hybrid nature and dual mitochondrial genome conformations.</title>
        <authorList>
            <person name="Mixao V."/>
            <person name="Hegedusova E."/>
            <person name="Saus E."/>
            <person name="Pryszcz L.P."/>
            <person name="Cillingova A."/>
            <person name="Nosek J."/>
            <person name="Gabaldon T."/>
        </authorList>
    </citation>
    <scope>NUCLEOTIDE SEQUENCE [LARGE SCALE GENOMIC DNA]</scope>
    <source>
        <strain evidence="1 2">CBS 10753</strain>
    </source>
</reference>
<name>A0A8J5QH21_9ASCO</name>
<dbReference type="EMBL" id="JAGSYN010000187">
    <property type="protein sequence ID" value="KAG7661948.1"/>
    <property type="molecule type" value="Genomic_DNA"/>
</dbReference>
<proteinExistence type="predicted"/>
<accession>A0A8J5QH21</accession>
<dbReference type="GO" id="GO:0140580">
    <property type="term" value="F:mitochondrion autophagosome adaptor activity"/>
    <property type="evidence" value="ECO:0007669"/>
    <property type="project" value="InterPro"/>
</dbReference>
<organism evidence="1 2">
    <name type="scientific">[Candida] subhashii</name>
    <dbReference type="NCBI Taxonomy" id="561895"/>
    <lineage>
        <taxon>Eukaryota</taxon>
        <taxon>Fungi</taxon>
        <taxon>Dikarya</taxon>
        <taxon>Ascomycota</taxon>
        <taxon>Saccharomycotina</taxon>
        <taxon>Pichiomycetes</taxon>
        <taxon>Debaryomycetaceae</taxon>
        <taxon>Spathaspora</taxon>
    </lineage>
</organism>
<dbReference type="GO" id="GO:0000423">
    <property type="term" value="P:mitophagy"/>
    <property type="evidence" value="ECO:0007669"/>
    <property type="project" value="InterPro"/>
</dbReference>
<dbReference type="PANTHER" id="PTHR38699:SF1">
    <property type="entry name" value="MITOPHAGY RECEPTOR ATG43"/>
    <property type="match status" value="1"/>
</dbReference>
<evidence type="ECO:0000313" key="1">
    <source>
        <dbReference type="EMBL" id="KAG7661948.1"/>
    </source>
</evidence>
<dbReference type="RefSeq" id="XP_049262181.1">
    <property type="nucleotide sequence ID" value="XM_049408522.1"/>
</dbReference>
<dbReference type="GeneID" id="73471351"/>
<keyword evidence="2" id="KW-1185">Reference proteome</keyword>
<dbReference type="AlphaFoldDB" id="A0A8J5QH21"/>
<comment type="caution">
    <text evidence="1">The sequence shown here is derived from an EMBL/GenBank/DDBJ whole genome shotgun (WGS) entry which is preliminary data.</text>
</comment>
<gene>
    <name evidence="1" type="ORF">J8A68_004551</name>
</gene>
<dbReference type="Proteomes" id="UP000694255">
    <property type="component" value="Unassembled WGS sequence"/>
</dbReference>
<dbReference type="OrthoDB" id="2430343at2759"/>
<dbReference type="PANTHER" id="PTHR38699">
    <property type="entry name" value="CHROMOSOME 1, WHOLE GENOME SHOTGUN SEQUENCE"/>
    <property type="match status" value="1"/>
</dbReference>